<keyword evidence="1" id="KW-1133">Transmembrane helix</keyword>
<keyword evidence="1" id="KW-0472">Membrane</keyword>
<sequence length="186" mass="20705">MKCSLLLLSLTAVGSALPTWRQGPIMSDDDNLMERRDIITIEIVQAQSSRFTNTVVTKITKYASDAQGFLTESFKGAVADGSGELMTVSDAKPVMPLMRLKGSRKNHHHHNNNNHHRRRHRISLLGFRNRLAVLILAFALVLAVACSYLRRIYIASLQHDTDTCPEDAALLEKASPRKLTPETAQS</sequence>
<accession>A0A8E5MF98</accession>
<reference evidence="3" key="1">
    <citation type="submission" date="2020-03" db="EMBL/GenBank/DDBJ databases">
        <title>A mixture of massive structural variations and highly conserved coding sequences in Ustilaginoidea virens genome.</title>
        <authorList>
            <person name="Zhang K."/>
            <person name="Zhao Z."/>
            <person name="Zhang Z."/>
            <person name="Li Y."/>
            <person name="Hsiang T."/>
            <person name="Sun W."/>
        </authorList>
    </citation>
    <scope>NUCLEOTIDE SEQUENCE</scope>
    <source>
        <strain evidence="3">UV-8b</strain>
    </source>
</reference>
<dbReference type="KEGG" id="uvi:66062915"/>
<evidence type="ECO:0000313" key="4">
    <source>
        <dbReference type="Proteomes" id="UP000027002"/>
    </source>
</evidence>
<evidence type="ECO:0000313" key="3">
    <source>
        <dbReference type="EMBL" id="QUC17896.1"/>
    </source>
</evidence>
<dbReference type="RefSeq" id="XP_042995569.1">
    <property type="nucleotide sequence ID" value="XM_043139635.1"/>
</dbReference>
<dbReference type="Proteomes" id="UP000027002">
    <property type="component" value="Chromosome 2"/>
</dbReference>
<feature type="transmembrane region" description="Helical" evidence="1">
    <location>
        <begin position="131"/>
        <end position="149"/>
    </location>
</feature>
<organism evidence="3 4">
    <name type="scientific">Ustilaginoidea virens</name>
    <name type="common">Rice false smut fungus</name>
    <name type="synonym">Villosiclava virens</name>
    <dbReference type="NCBI Taxonomy" id="1159556"/>
    <lineage>
        <taxon>Eukaryota</taxon>
        <taxon>Fungi</taxon>
        <taxon>Dikarya</taxon>
        <taxon>Ascomycota</taxon>
        <taxon>Pezizomycotina</taxon>
        <taxon>Sordariomycetes</taxon>
        <taxon>Hypocreomycetidae</taxon>
        <taxon>Hypocreales</taxon>
        <taxon>Clavicipitaceae</taxon>
        <taxon>Ustilaginoidea</taxon>
    </lineage>
</organism>
<dbReference type="AlphaFoldDB" id="A0A8E5MF98"/>
<dbReference type="OrthoDB" id="4957042at2759"/>
<dbReference type="EMBL" id="CP072754">
    <property type="protein sequence ID" value="QUC17896.1"/>
    <property type="molecule type" value="Genomic_DNA"/>
</dbReference>
<keyword evidence="1" id="KW-0812">Transmembrane</keyword>
<gene>
    <name evidence="3" type="ORF">UV8b_02137</name>
</gene>
<evidence type="ECO:0000256" key="1">
    <source>
        <dbReference type="SAM" id="Phobius"/>
    </source>
</evidence>
<feature type="signal peptide" evidence="2">
    <location>
        <begin position="1"/>
        <end position="16"/>
    </location>
</feature>
<dbReference type="GeneID" id="66062915"/>
<proteinExistence type="predicted"/>
<keyword evidence="2" id="KW-0732">Signal</keyword>
<feature type="chain" id="PRO_5034676948" evidence="2">
    <location>
        <begin position="17"/>
        <end position="186"/>
    </location>
</feature>
<protein>
    <submittedName>
        <fullName evidence="3">Uncharacterized protein</fullName>
    </submittedName>
</protein>
<name>A0A8E5MF98_USTVR</name>
<keyword evidence="4" id="KW-1185">Reference proteome</keyword>
<evidence type="ECO:0000256" key="2">
    <source>
        <dbReference type="SAM" id="SignalP"/>
    </source>
</evidence>